<evidence type="ECO:0000313" key="1">
    <source>
        <dbReference type="EMBL" id="PMD47396.1"/>
    </source>
</evidence>
<organism evidence="1 2">
    <name type="scientific">Hyaloscypha variabilis (strain UAMH 11265 / GT02V1 / F)</name>
    <name type="common">Meliniomyces variabilis</name>
    <dbReference type="NCBI Taxonomy" id="1149755"/>
    <lineage>
        <taxon>Eukaryota</taxon>
        <taxon>Fungi</taxon>
        <taxon>Dikarya</taxon>
        <taxon>Ascomycota</taxon>
        <taxon>Pezizomycotina</taxon>
        <taxon>Leotiomycetes</taxon>
        <taxon>Helotiales</taxon>
        <taxon>Hyaloscyphaceae</taxon>
        <taxon>Hyaloscypha</taxon>
        <taxon>Hyaloscypha variabilis</taxon>
    </lineage>
</organism>
<keyword evidence="2" id="KW-1185">Reference proteome</keyword>
<reference evidence="1 2" key="1">
    <citation type="submission" date="2016-04" db="EMBL/GenBank/DDBJ databases">
        <title>A degradative enzymes factory behind the ericoid mycorrhizal symbiosis.</title>
        <authorList>
            <consortium name="DOE Joint Genome Institute"/>
            <person name="Martino E."/>
            <person name="Morin E."/>
            <person name="Grelet G."/>
            <person name="Kuo A."/>
            <person name="Kohler A."/>
            <person name="Daghino S."/>
            <person name="Barry K."/>
            <person name="Choi C."/>
            <person name="Cichocki N."/>
            <person name="Clum A."/>
            <person name="Copeland A."/>
            <person name="Hainaut M."/>
            <person name="Haridas S."/>
            <person name="Labutti K."/>
            <person name="Lindquist E."/>
            <person name="Lipzen A."/>
            <person name="Khouja H.-R."/>
            <person name="Murat C."/>
            <person name="Ohm R."/>
            <person name="Olson A."/>
            <person name="Spatafora J."/>
            <person name="Veneault-Fourrey C."/>
            <person name="Henrissat B."/>
            <person name="Grigoriev I."/>
            <person name="Martin F."/>
            <person name="Perotto S."/>
        </authorList>
    </citation>
    <scope>NUCLEOTIDE SEQUENCE [LARGE SCALE GENOMIC DNA]</scope>
    <source>
        <strain evidence="1 2">F</strain>
    </source>
</reference>
<sequence>MSTPETLWMVSAILGPFLGSSGLQIDLSSINSHGNERRNIGPKSPTRFHHNYQTNKEKGNLVAGNTWIADHLGSEELSQVDLTKAWRYSPQGSTDDGEERAYRETF</sequence>
<proteinExistence type="predicted"/>
<dbReference type="AlphaFoldDB" id="A0A2J6S9F5"/>
<accession>A0A2J6S9F5</accession>
<name>A0A2J6S9F5_HYAVF</name>
<dbReference type="Proteomes" id="UP000235786">
    <property type="component" value="Unassembled WGS sequence"/>
</dbReference>
<evidence type="ECO:0000313" key="2">
    <source>
        <dbReference type="Proteomes" id="UP000235786"/>
    </source>
</evidence>
<protein>
    <submittedName>
        <fullName evidence="1">Uncharacterized protein</fullName>
    </submittedName>
</protein>
<dbReference type="EMBL" id="KZ613938">
    <property type="protein sequence ID" value="PMD47396.1"/>
    <property type="molecule type" value="Genomic_DNA"/>
</dbReference>
<gene>
    <name evidence="1" type="ORF">L207DRAFT_576179</name>
</gene>